<dbReference type="OrthoDB" id="412382at2759"/>
<dbReference type="EC" id="3.2.1.4" evidence="3"/>
<evidence type="ECO:0000256" key="1">
    <source>
        <dbReference type="ARBA" id="ARBA00000966"/>
    </source>
</evidence>
<dbReference type="EMBL" id="CAJNNV010032937">
    <property type="protein sequence ID" value="CAE8641573.1"/>
    <property type="molecule type" value="Genomic_DNA"/>
</dbReference>
<evidence type="ECO:0000313" key="12">
    <source>
        <dbReference type="Proteomes" id="UP000654075"/>
    </source>
</evidence>
<comment type="similarity">
    <text evidence="2">Belongs to the glycosyl hydrolase 7 (cellulase C) family.</text>
</comment>
<evidence type="ECO:0000256" key="9">
    <source>
        <dbReference type="ARBA" id="ARBA00023326"/>
    </source>
</evidence>
<dbReference type="Proteomes" id="UP000654075">
    <property type="component" value="Unassembled WGS sequence"/>
</dbReference>
<protein>
    <recommendedName>
        <fullName evidence="3">cellulase</fullName>
        <ecNumber evidence="3">3.2.1.4</ecNumber>
    </recommendedName>
</protein>
<organism evidence="11 12">
    <name type="scientific">Polarella glacialis</name>
    <name type="common">Dinoflagellate</name>
    <dbReference type="NCBI Taxonomy" id="89957"/>
    <lineage>
        <taxon>Eukaryota</taxon>
        <taxon>Sar</taxon>
        <taxon>Alveolata</taxon>
        <taxon>Dinophyceae</taxon>
        <taxon>Suessiales</taxon>
        <taxon>Suessiaceae</taxon>
        <taxon>Polarella</taxon>
    </lineage>
</organism>
<keyword evidence="5" id="KW-0136">Cellulose degradation</keyword>
<evidence type="ECO:0000256" key="4">
    <source>
        <dbReference type="ARBA" id="ARBA00022801"/>
    </source>
</evidence>
<keyword evidence="7" id="KW-0119">Carbohydrate metabolism</keyword>
<keyword evidence="12" id="KW-1185">Reference proteome</keyword>
<dbReference type="InterPro" id="IPR013320">
    <property type="entry name" value="ConA-like_dom_sf"/>
</dbReference>
<dbReference type="PRINTS" id="PR00734">
    <property type="entry name" value="GLHYDRLASE7"/>
</dbReference>
<dbReference type="SUPFAM" id="SSF49899">
    <property type="entry name" value="Concanavalin A-like lectins/glucanases"/>
    <property type="match status" value="1"/>
</dbReference>
<proteinExistence type="inferred from homology"/>
<gene>
    <name evidence="11" type="ORF">PGLA1383_LOCUS56195</name>
</gene>
<feature type="region of interest" description="Disordered" evidence="10">
    <location>
        <begin position="157"/>
        <end position="265"/>
    </location>
</feature>
<comment type="catalytic activity">
    <reaction evidence="1">
        <text>Endohydrolysis of (1-&gt;4)-beta-D-glucosidic linkages in cellulose, lichenin and cereal beta-D-glucans.</text>
        <dbReference type="EC" id="3.2.1.4"/>
    </reaction>
</comment>
<feature type="compositionally biased region" description="Acidic residues" evidence="10">
    <location>
        <begin position="166"/>
        <end position="248"/>
    </location>
</feature>
<dbReference type="Gene3D" id="2.70.100.10">
    <property type="entry name" value="Glycoside hydrolase, family 7, domain"/>
    <property type="match status" value="1"/>
</dbReference>
<keyword evidence="4" id="KW-0378">Hydrolase</keyword>
<evidence type="ECO:0000256" key="6">
    <source>
        <dbReference type="ARBA" id="ARBA00023180"/>
    </source>
</evidence>
<name>A0A813HRZ6_POLGL</name>
<evidence type="ECO:0000256" key="5">
    <source>
        <dbReference type="ARBA" id="ARBA00023001"/>
    </source>
</evidence>
<dbReference type="CDD" id="cd07999">
    <property type="entry name" value="GH7_CBH_EG"/>
    <property type="match status" value="1"/>
</dbReference>
<dbReference type="Pfam" id="PF00840">
    <property type="entry name" value="Glyco_hydro_7"/>
    <property type="match status" value="1"/>
</dbReference>
<evidence type="ECO:0000256" key="8">
    <source>
        <dbReference type="ARBA" id="ARBA00023295"/>
    </source>
</evidence>
<sequence>MTSSGCKDEGKAPRCCDLSDAALSEDMLDELHTEGVAESLLRVWSKKESQVWGRLQGAPLQLSAGHREATLRFMDGLARLVSLTPTGWHDAAMLLDISCRAGILAQAEESDSAPPTVPALAAAIVMLMRKVSTSEYYGFILRLRFPAALRYSHLADKPSRQKGLVDDDEDEDEDKDKDEDEDNEDDDDDEDEDEDEDEDDEDDDEDEFEDEFEDEDEDEDEDEAEDEDEDEDEDDDEAEDEDEDEDEAGAVTPEESPAISLQHCSKERGCEQEQASLVLDANWRWVHNVGGYTNCYDSKGWNQGFCPDMETCKRNCALEGVNSEAYKTSYGVQTVPDGVELKFMTPGGNVGSRLYVTDGHDAYKMFKLLNREFTLDVDVSTLECGLNGAVYFVEMDEMGGKGKEASNTAGAKYGTGYCDAQCPREKFDRDESNGICCVEMDIWEANKQATAFTPHPCSTVGPTRCTGIDCGFGEGDARYQGLCDKDGCDSNAYRMGAKSYYGDGPQFQVDSSKPMTVVTQFLTSNGADDGDLVEIRRLYLQDGKLIANAVVNSSEIPAMSALGGEDSITDGLCDAQKRAFGNVDSHQAKGGLRSMGETLRRGMVLSLSLWDDYATQMRWLDSTYPVGASPETPGVARGPCDGQSSSPDYVRKHHADAYVRYTSIKYGEIGTTFSQPEGRRLESTVHV</sequence>
<evidence type="ECO:0000256" key="10">
    <source>
        <dbReference type="SAM" id="MobiDB-lite"/>
    </source>
</evidence>
<evidence type="ECO:0000313" key="11">
    <source>
        <dbReference type="EMBL" id="CAE8641573.1"/>
    </source>
</evidence>
<evidence type="ECO:0000256" key="7">
    <source>
        <dbReference type="ARBA" id="ARBA00023277"/>
    </source>
</evidence>
<comment type="caution">
    <text evidence="11">The sequence shown here is derived from an EMBL/GenBank/DDBJ whole genome shotgun (WGS) entry which is preliminary data.</text>
</comment>
<keyword evidence="8" id="KW-0326">Glycosidase</keyword>
<reference evidence="11" key="1">
    <citation type="submission" date="2021-02" db="EMBL/GenBank/DDBJ databases">
        <authorList>
            <person name="Dougan E. K."/>
            <person name="Rhodes N."/>
            <person name="Thang M."/>
            <person name="Chan C."/>
        </authorList>
    </citation>
    <scope>NUCLEOTIDE SEQUENCE</scope>
</reference>
<dbReference type="PANTHER" id="PTHR33753:SF1">
    <property type="entry name" value="ENDO-BETA-1,4-GLUCANASE CELB"/>
    <property type="match status" value="1"/>
</dbReference>
<evidence type="ECO:0000256" key="3">
    <source>
        <dbReference type="ARBA" id="ARBA00012601"/>
    </source>
</evidence>
<keyword evidence="9" id="KW-0624">Polysaccharide degradation</keyword>
<dbReference type="GO" id="GO:0030245">
    <property type="term" value="P:cellulose catabolic process"/>
    <property type="evidence" value="ECO:0007669"/>
    <property type="project" value="UniProtKB-KW"/>
</dbReference>
<dbReference type="AlphaFoldDB" id="A0A813HRZ6"/>
<dbReference type="InterPro" id="IPR037019">
    <property type="entry name" value="Glyco_hydro_7_sf"/>
</dbReference>
<dbReference type="PANTHER" id="PTHR33753">
    <property type="entry name" value="1,4-BETA-D-GLUCAN CELLOBIOHYDROLASE B"/>
    <property type="match status" value="1"/>
</dbReference>
<keyword evidence="6" id="KW-0325">Glycoprotein</keyword>
<dbReference type="GO" id="GO:0008810">
    <property type="term" value="F:cellulase activity"/>
    <property type="evidence" value="ECO:0007669"/>
    <property type="project" value="UniProtKB-EC"/>
</dbReference>
<evidence type="ECO:0000256" key="2">
    <source>
        <dbReference type="ARBA" id="ARBA00006044"/>
    </source>
</evidence>
<accession>A0A813HRZ6</accession>
<dbReference type="InterPro" id="IPR001722">
    <property type="entry name" value="Glyco_hydro_7"/>
</dbReference>